<dbReference type="PANTHER" id="PTHR10527">
    <property type="entry name" value="IMPORTIN BETA"/>
    <property type="match status" value="1"/>
</dbReference>
<dbReference type="Proteomes" id="UP000218209">
    <property type="component" value="Unassembled WGS sequence"/>
</dbReference>
<evidence type="ECO:0000256" key="6">
    <source>
        <dbReference type="ARBA" id="ARBA00022927"/>
    </source>
</evidence>
<evidence type="ECO:0000256" key="4">
    <source>
        <dbReference type="ARBA" id="ARBA00022490"/>
    </source>
</evidence>
<dbReference type="InterPro" id="IPR040122">
    <property type="entry name" value="Importin_beta"/>
</dbReference>
<evidence type="ECO:0000259" key="8">
    <source>
        <dbReference type="PROSITE" id="PS50166"/>
    </source>
</evidence>
<name>A0A1X6NPH5_PORUM</name>
<comment type="similarity">
    <text evidence="2">Belongs to the importin beta family. Importin beta-1 subfamily.</text>
</comment>
<evidence type="ECO:0000313" key="10">
    <source>
        <dbReference type="Proteomes" id="UP000218209"/>
    </source>
</evidence>
<keyword evidence="6" id="KW-0653">Protein transport</keyword>
<dbReference type="Gene3D" id="1.25.10.10">
    <property type="entry name" value="Leucine-rich Repeat Variant"/>
    <property type="match status" value="1"/>
</dbReference>
<keyword evidence="10" id="KW-1185">Reference proteome</keyword>
<dbReference type="Pfam" id="PF13513">
    <property type="entry name" value="HEAT_EZ"/>
    <property type="match status" value="1"/>
</dbReference>
<dbReference type="Pfam" id="PF02985">
    <property type="entry name" value="HEAT"/>
    <property type="match status" value="1"/>
</dbReference>
<evidence type="ECO:0000256" key="7">
    <source>
        <dbReference type="ARBA" id="ARBA00022990"/>
    </source>
</evidence>
<accession>A0A1X6NPH5</accession>
<evidence type="ECO:0000256" key="5">
    <source>
        <dbReference type="ARBA" id="ARBA00022737"/>
    </source>
</evidence>
<dbReference type="GO" id="GO:0005634">
    <property type="term" value="C:nucleus"/>
    <property type="evidence" value="ECO:0007669"/>
    <property type="project" value="UniProtKB-SubCell"/>
</dbReference>
<dbReference type="InterPro" id="IPR011989">
    <property type="entry name" value="ARM-like"/>
</dbReference>
<keyword evidence="7" id="KW-0007">Acetylation</keyword>
<dbReference type="Pfam" id="PF03810">
    <property type="entry name" value="IBN_N"/>
    <property type="match status" value="1"/>
</dbReference>
<keyword evidence="4" id="KW-0963">Cytoplasm</keyword>
<comment type="subcellular location">
    <subcellularLocation>
        <location evidence="1">Cytoplasm</location>
    </subcellularLocation>
</comment>
<protein>
    <recommendedName>
        <fullName evidence="8">Importin N-terminal domain-containing protein</fullName>
    </recommendedName>
</protein>
<dbReference type="AlphaFoldDB" id="A0A1X6NPH5"/>
<dbReference type="GO" id="GO:0005737">
    <property type="term" value="C:cytoplasm"/>
    <property type="evidence" value="ECO:0007669"/>
    <property type="project" value="UniProtKB-SubCell"/>
</dbReference>
<keyword evidence="5" id="KW-0677">Repeat</keyword>
<dbReference type="SUPFAM" id="SSF48371">
    <property type="entry name" value="ARM repeat"/>
    <property type="match status" value="1"/>
</dbReference>
<dbReference type="InterPro" id="IPR001494">
    <property type="entry name" value="Importin-beta_N"/>
</dbReference>
<dbReference type="GO" id="GO:0006606">
    <property type="term" value="P:protein import into nucleus"/>
    <property type="evidence" value="ECO:0007669"/>
    <property type="project" value="InterPro"/>
</dbReference>
<feature type="domain" description="Importin N-terminal" evidence="8">
    <location>
        <begin position="21"/>
        <end position="102"/>
    </location>
</feature>
<dbReference type="SMART" id="SM00913">
    <property type="entry name" value="IBN_N"/>
    <property type="match status" value="1"/>
</dbReference>
<evidence type="ECO:0000256" key="1">
    <source>
        <dbReference type="ARBA" id="ARBA00004496"/>
    </source>
</evidence>
<dbReference type="InterPro" id="IPR000357">
    <property type="entry name" value="HEAT"/>
</dbReference>
<evidence type="ECO:0000256" key="3">
    <source>
        <dbReference type="ARBA" id="ARBA00022448"/>
    </source>
</evidence>
<sequence length="926" mass="99361">MDVATVLEGAQSPDAATRHQAEALLDEAEKNNFPLFLTTLSGQLASEASPHHVRQLAGLVIKGRLDAKDPTERAKKAERWVIGVDDDSKKVVRDTLMATLSSPVQAARRASAQVISKIAAVDLPMLTWPGLFDTLMSSSTANETPNNLKTACLETIGFICEEASAREAATLSSFLSEHSGQILTAVVFGMKYKGIAADGTSAGDGTDPQTREVRLAGTVALNNALEFVRVNFEMVQHRKVIMGAMIEAARDPDPTIRVAAFECLVRVAEDFYDTLPESINDLFALAMSEISGNDDPVALQAIELWATIAEEEIALEDEAAAAIDVGDTGVRRSHAFVSHALPHLCPMLFKCLTKQEEDLEENAWNRATAAGSCLELLAQAAPASILDFVVPFVRDNVAGADWRAREAAVLAFGSVLDGPPPIQLTPVVAAAMPVLVRTLMEDVNVAVRDTTAWTIGRVLRDADHKPAAEAILPDLVNALWRTLKDESAPVAAHVCYAIHNLADTFSADGADEEDDSSANTNGSRATGLAGYAEGLLRELLSTTERSDGGEAHLRVSAYEAMSAIFRAVGDRSLECVTQAVPLLLDRLERSITMEPPPAGTEAASELMETQGLLCGALTTATQRLRSIGVSPFTDRMLQCYMKLLEGTVTSAAGAQAGNGVASVNSNAVHEEALLAIGAVADALGTNFTRYFYPVHHVLVAALHNWTHYQLCAVAVGAVGDICRAIGKDFVTAHEGQCAQDIVRSLLEAVQSQLLDKSVKPAILSAFGDVAMAVKGDFEPFLGHVMNMMKQAAQSSVTLTPDDDDYDMLDWVLALRESVFEAYTGVIHGLKDEGKQALLEPHVEWLLIFCETVHKDETMEAASPSAAEALGKATLGVLGDLVEAAPGLRPQLVNHKWLRQCVENVERSSDARTRDTAKWAREVIFAS</sequence>
<dbReference type="EMBL" id="KV919285">
    <property type="protein sequence ID" value="OSX70253.1"/>
    <property type="molecule type" value="Genomic_DNA"/>
</dbReference>
<dbReference type="OrthoDB" id="10263328at2759"/>
<proteinExistence type="inferred from homology"/>
<organism evidence="9 10">
    <name type="scientific">Porphyra umbilicalis</name>
    <name type="common">Purple laver</name>
    <name type="synonym">Red alga</name>
    <dbReference type="NCBI Taxonomy" id="2786"/>
    <lineage>
        <taxon>Eukaryota</taxon>
        <taxon>Rhodophyta</taxon>
        <taxon>Bangiophyceae</taxon>
        <taxon>Bangiales</taxon>
        <taxon>Bangiaceae</taxon>
        <taxon>Porphyra</taxon>
    </lineage>
</organism>
<dbReference type="GO" id="GO:0031267">
    <property type="term" value="F:small GTPase binding"/>
    <property type="evidence" value="ECO:0007669"/>
    <property type="project" value="InterPro"/>
</dbReference>
<dbReference type="FunFam" id="1.25.10.10:FF:000027">
    <property type="entry name" value="Importin subunit beta-1"/>
    <property type="match status" value="1"/>
</dbReference>
<gene>
    <name evidence="9" type="ORF">BU14_0827s0002</name>
</gene>
<dbReference type="Pfam" id="PF25574">
    <property type="entry name" value="TPR_IMB1"/>
    <property type="match status" value="1"/>
</dbReference>
<keyword evidence="3" id="KW-0813">Transport</keyword>
<evidence type="ECO:0000313" key="9">
    <source>
        <dbReference type="EMBL" id="OSX70253.1"/>
    </source>
</evidence>
<dbReference type="PROSITE" id="PS50166">
    <property type="entry name" value="IMPORTIN_B_NT"/>
    <property type="match status" value="1"/>
</dbReference>
<reference evidence="9 10" key="1">
    <citation type="submission" date="2017-03" db="EMBL/GenBank/DDBJ databases">
        <title>WGS assembly of Porphyra umbilicalis.</title>
        <authorList>
            <person name="Brawley S.H."/>
            <person name="Blouin N.A."/>
            <person name="Ficko-Blean E."/>
            <person name="Wheeler G.L."/>
            <person name="Lohr M."/>
            <person name="Goodson H.V."/>
            <person name="Jenkins J.W."/>
            <person name="Blaby-Haas C.E."/>
            <person name="Helliwell K.E."/>
            <person name="Chan C."/>
            <person name="Marriage T."/>
            <person name="Bhattacharya D."/>
            <person name="Klein A.S."/>
            <person name="Badis Y."/>
            <person name="Brodie J."/>
            <person name="Cao Y."/>
            <person name="Collen J."/>
            <person name="Dittami S.M."/>
            <person name="Gachon C.M."/>
            <person name="Green B.R."/>
            <person name="Karpowicz S."/>
            <person name="Kim J.W."/>
            <person name="Kudahl U."/>
            <person name="Lin S."/>
            <person name="Michel G."/>
            <person name="Mittag M."/>
            <person name="Olson B.J."/>
            <person name="Pangilinan J."/>
            <person name="Peng Y."/>
            <person name="Qiu H."/>
            <person name="Shu S."/>
            <person name="Singer J.T."/>
            <person name="Smith A.G."/>
            <person name="Sprecher B.N."/>
            <person name="Wagner V."/>
            <person name="Wang W."/>
            <person name="Wang Z.-Y."/>
            <person name="Yan J."/>
            <person name="Yarish C."/>
            <person name="Zoeuner-Riek S."/>
            <person name="Zhuang Y."/>
            <person name="Zou Y."/>
            <person name="Lindquist E.A."/>
            <person name="Grimwood J."/>
            <person name="Barry K."/>
            <person name="Rokhsar D.S."/>
            <person name="Schmutz J."/>
            <person name="Stiller J.W."/>
            <person name="Grossman A.R."/>
            <person name="Prochnik S.E."/>
        </authorList>
    </citation>
    <scope>NUCLEOTIDE SEQUENCE [LARGE SCALE GENOMIC DNA]</scope>
    <source>
        <strain evidence="9">4086291</strain>
    </source>
</reference>
<evidence type="ECO:0000256" key="2">
    <source>
        <dbReference type="ARBA" id="ARBA00010907"/>
    </source>
</evidence>
<dbReference type="InterPro" id="IPR058584">
    <property type="entry name" value="IMB1_TNPO1-like_TPR"/>
</dbReference>
<dbReference type="InterPro" id="IPR016024">
    <property type="entry name" value="ARM-type_fold"/>
</dbReference>